<evidence type="ECO:0000313" key="2">
    <source>
        <dbReference type="EMBL" id="NFR60456.1"/>
    </source>
</evidence>
<organism evidence="2 3">
    <name type="scientific">Clostridium sporogenes</name>
    <dbReference type="NCBI Taxonomy" id="1509"/>
    <lineage>
        <taxon>Bacteria</taxon>
        <taxon>Bacillati</taxon>
        <taxon>Bacillota</taxon>
        <taxon>Clostridia</taxon>
        <taxon>Eubacteriales</taxon>
        <taxon>Clostridiaceae</taxon>
        <taxon>Clostridium</taxon>
    </lineage>
</organism>
<evidence type="ECO:0000313" key="3">
    <source>
        <dbReference type="Proteomes" id="UP000486601"/>
    </source>
</evidence>
<feature type="domain" description="Gp28/Gp37-like" evidence="1">
    <location>
        <begin position="5"/>
        <end position="346"/>
    </location>
</feature>
<comment type="caution">
    <text evidence="2">The sequence shown here is derived from an EMBL/GenBank/DDBJ whole genome shotgun (WGS) entry which is preliminary data.</text>
</comment>
<gene>
    <name evidence="2" type="ORF">FDF70_02855</name>
</gene>
<dbReference type="EMBL" id="SXCS01000001">
    <property type="protein sequence ID" value="NFR60456.1"/>
    <property type="molecule type" value="Genomic_DNA"/>
</dbReference>
<dbReference type="Proteomes" id="UP000486601">
    <property type="component" value="Unassembled WGS sequence"/>
</dbReference>
<accession>A0A7X5SWN6</accession>
<dbReference type="InterPro" id="IPR029432">
    <property type="entry name" value="Gp28/Gp37-like_dom"/>
</dbReference>
<proteinExistence type="predicted"/>
<name>A0A7X5SWN6_CLOSG</name>
<reference evidence="2 3" key="1">
    <citation type="submission" date="2019-04" db="EMBL/GenBank/DDBJ databases">
        <title>Genome sequencing of Clostridium botulinum Groups I-IV and Clostridium butyricum.</title>
        <authorList>
            <person name="Brunt J."/>
            <person name="Van Vliet A.H.M."/>
            <person name="Stringer S.C."/>
            <person name="Carter A.T."/>
            <person name="Peck M.W."/>
        </authorList>
    </citation>
    <scope>NUCLEOTIDE SEQUENCE [LARGE SCALE GENOMIC DNA]</scope>
    <source>
        <strain evidence="2 3">IFR 18/108</strain>
    </source>
</reference>
<dbReference type="AlphaFoldDB" id="A0A7X5SWN6"/>
<evidence type="ECO:0000259" key="1">
    <source>
        <dbReference type="Pfam" id="PF14594"/>
    </source>
</evidence>
<dbReference type="RefSeq" id="WP_040108648.1">
    <property type="nucleotide sequence ID" value="NZ_JACBEA010000035.1"/>
</dbReference>
<dbReference type="Pfam" id="PF14594">
    <property type="entry name" value="Sipho_Gp37"/>
    <property type="match status" value="1"/>
</dbReference>
<sequence length="364" mass="41640">MNDIPIRIIDKDFNLLGEIDNYESLIFIRRFFKVGEFELHINIDKQNTDKLHEDNLIFLGVYFNKVGIIEHIDKSMSEDGKEQLVIKGPTLKGIAKRRLIIPSIGQGYDNAIGSQETIIKQFTNNNIVNPVDVNRKIPQVIIAKDKQRGKQDAWRTRYENLADKITEIAEYSNLGWDITLDTNNNKFVFDVIEGKNLTVDQELLPPVIFSVDFDNIKNKHFVKSLLNYKNVGYCGGKGEDEERLIQQVGEAKGLSRNEVFIDCSQADDISELKSMGNHKLDDFKIVNTFEAQVIPYGAFIYGQDWDLGDIVTVQDKKWGVTLNSRITEIKEIYEVNGFNLECVFGNSIPTIIDKIKKVSKKDVR</sequence>
<protein>
    <recommendedName>
        <fullName evidence="1">Gp28/Gp37-like domain-containing protein</fullName>
    </recommendedName>
</protein>